<dbReference type="GO" id="GO:0005524">
    <property type="term" value="F:ATP binding"/>
    <property type="evidence" value="ECO:0007669"/>
    <property type="project" value="InterPro"/>
</dbReference>
<dbReference type="PANTHER" id="PTHR11909">
    <property type="entry name" value="CASEIN KINASE-RELATED"/>
    <property type="match status" value="1"/>
</dbReference>
<dbReference type="EMBL" id="MPUH01001448">
    <property type="protein sequence ID" value="OMJ67715.1"/>
    <property type="molecule type" value="Genomic_DNA"/>
</dbReference>
<dbReference type="AlphaFoldDB" id="A0A1R2ATC7"/>
<sequence length="386" mass="44370">MQVGSYTLTEKIDSGGYGKVYRGYETSTLKPVAIKISTKCGHKVAKEAKILKSLKGGKGIPEVFTHGKWNHVHYMALELLGHNLYKEMLQNKQGFSLSCIIKIAKQSIETLKFIHSKGILHRDIKPEQILLSLSGESIFLVDYGLSSKYLNGKVHKSFKNQVSTIGSVYFASIHSHLGYKQSRRDDLESLFYTLFFLKKAHIPWEKSVLGLEGANKWQACFSSKLSHQQELFADWPIQFSNMFSYIRKLMYEENPNYEFLIKNLEEVKAKMALINEFDWEVGGFYKAATVDVHALKTSRKNRTKGIKCSKSFGAKEKKWAKELRKTHDLIENKMKDCEVDEDIGYLACQKTDKAELPEFVDKRILELVRSKKFREFVDCKTKCEIS</sequence>
<comment type="caution">
    <text evidence="3">The sequence shown here is derived from an EMBL/GenBank/DDBJ whole genome shotgun (WGS) entry which is preliminary data.</text>
</comment>
<organism evidence="3 4">
    <name type="scientific">Stentor coeruleus</name>
    <dbReference type="NCBI Taxonomy" id="5963"/>
    <lineage>
        <taxon>Eukaryota</taxon>
        <taxon>Sar</taxon>
        <taxon>Alveolata</taxon>
        <taxon>Ciliophora</taxon>
        <taxon>Postciliodesmatophora</taxon>
        <taxon>Heterotrichea</taxon>
        <taxon>Heterotrichida</taxon>
        <taxon>Stentoridae</taxon>
        <taxon>Stentor</taxon>
    </lineage>
</organism>
<dbReference type="PROSITE" id="PS50011">
    <property type="entry name" value="PROTEIN_KINASE_DOM"/>
    <property type="match status" value="1"/>
</dbReference>
<accession>A0A1R2ATC7</accession>
<protein>
    <recommendedName>
        <fullName evidence="1">Casein kinase I</fullName>
    </recommendedName>
</protein>
<dbReference type="GO" id="GO:0004672">
    <property type="term" value="F:protein kinase activity"/>
    <property type="evidence" value="ECO:0007669"/>
    <property type="project" value="InterPro"/>
</dbReference>
<dbReference type="Pfam" id="PF00069">
    <property type="entry name" value="Pkinase"/>
    <property type="match status" value="1"/>
</dbReference>
<dbReference type="Gene3D" id="1.10.510.10">
    <property type="entry name" value="Transferase(Phosphotransferase) domain 1"/>
    <property type="match status" value="1"/>
</dbReference>
<gene>
    <name evidence="3" type="ORF">SteCoe_35051</name>
</gene>
<name>A0A1R2ATC7_9CILI</name>
<evidence type="ECO:0000313" key="3">
    <source>
        <dbReference type="EMBL" id="OMJ67715.1"/>
    </source>
</evidence>
<evidence type="ECO:0000259" key="2">
    <source>
        <dbReference type="PROSITE" id="PS50011"/>
    </source>
</evidence>
<dbReference type="InterPro" id="IPR050235">
    <property type="entry name" value="CK1_Ser-Thr_kinase"/>
</dbReference>
<dbReference type="Proteomes" id="UP000187209">
    <property type="component" value="Unassembled WGS sequence"/>
</dbReference>
<evidence type="ECO:0000313" key="4">
    <source>
        <dbReference type="Proteomes" id="UP000187209"/>
    </source>
</evidence>
<proteinExistence type="predicted"/>
<keyword evidence="4" id="KW-1185">Reference proteome</keyword>
<dbReference type="InterPro" id="IPR011009">
    <property type="entry name" value="Kinase-like_dom_sf"/>
</dbReference>
<dbReference type="SUPFAM" id="SSF56112">
    <property type="entry name" value="Protein kinase-like (PK-like)"/>
    <property type="match status" value="1"/>
</dbReference>
<reference evidence="3 4" key="1">
    <citation type="submission" date="2016-11" db="EMBL/GenBank/DDBJ databases">
        <title>The macronuclear genome of Stentor coeruleus: a giant cell with tiny introns.</title>
        <authorList>
            <person name="Slabodnick M."/>
            <person name="Ruby J.G."/>
            <person name="Reiff S.B."/>
            <person name="Swart E.C."/>
            <person name="Gosai S."/>
            <person name="Prabakaran S."/>
            <person name="Witkowska E."/>
            <person name="Larue G.E."/>
            <person name="Fisher S."/>
            <person name="Freeman R.M."/>
            <person name="Gunawardena J."/>
            <person name="Chu W."/>
            <person name="Stover N.A."/>
            <person name="Gregory B.D."/>
            <person name="Nowacki M."/>
            <person name="Derisi J."/>
            <person name="Roy S.W."/>
            <person name="Marshall W.F."/>
            <person name="Sood P."/>
        </authorList>
    </citation>
    <scope>NUCLEOTIDE SEQUENCE [LARGE SCALE GENOMIC DNA]</scope>
    <source>
        <strain evidence="3">WM001</strain>
    </source>
</reference>
<evidence type="ECO:0000256" key="1">
    <source>
        <dbReference type="ARBA" id="ARBA00023860"/>
    </source>
</evidence>
<dbReference type="OrthoDB" id="5979581at2759"/>
<feature type="domain" description="Protein kinase" evidence="2">
    <location>
        <begin position="6"/>
        <end position="274"/>
    </location>
</feature>
<dbReference type="InterPro" id="IPR000719">
    <property type="entry name" value="Prot_kinase_dom"/>
</dbReference>